<feature type="transmembrane region" description="Helical" evidence="1">
    <location>
        <begin position="247"/>
        <end position="264"/>
    </location>
</feature>
<evidence type="ECO:0000313" key="2">
    <source>
        <dbReference type="EMBL" id="QCF27572.1"/>
    </source>
</evidence>
<feature type="transmembrane region" description="Helical" evidence="1">
    <location>
        <begin position="126"/>
        <end position="144"/>
    </location>
</feature>
<feature type="transmembrane region" description="Helical" evidence="1">
    <location>
        <begin position="276"/>
        <end position="299"/>
    </location>
</feature>
<feature type="transmembrane region" description="Helical" evidence="1">
    <location>
        <begin position="72"/>
        <end position="91"/>
    </location>
</feature>
<dbReference type="AlphaFoldDB" id="A0A4P7XM69"/>
<evidence type="ECO:0000256" key="1">
    <source>
        <dbReference type="SAM" id="Phobius"/>
    </source>
</evidence>
<feature type="transmembrane region" description="Helical" evidence="1">
    <location>
        <begin position="180"/>
        <end position="203"/>
    </location>
</feature>
<dbReference type="RefSeq" id="WP_136550284.1">
    <property type="nucleotide sequence ID" value="NZ_CP031093.1"/>
</dbReference>
<name>A0A4P7XM69_9ALTE</name>
<keyword evidence="1" id="KW-0472">Membrane</keyword>
<sequence>MSTQPKQDAVRSDSKPAGQASFWQLFAYPFRIFFMSLAVVALVVVPLWVGVVTGAFSLPLALPGVFWHQHEMIFGFLSAAIAGFLLTAVCVWTQTERTHGIRLLMLWLVWLGGRLLLLLGADLPDWLVHGVNLAFLPLVMLDAGWRVWHARQHRQLMLLVVLGLLWVMQVGFVIRLEQVFIHGALVMSLALISIVGGRITPAFTISWLRQRGGDADAVQIRPRLDKLVLATMVALLVAVVLELVLVAGVLAAIGALLTLVRLAGWKGWLARQEPLLWILHLSILWVPVALALLAGVKLLDWPATAWAHAAGTGAIGSLILGVIARVSLGHSGRPMVLPGGMVLAFVLIQAAALIRVLTALEILPWAGGVHLSTVLWIIAYGIFAVRYFKVLASPRADGRPG</sequence>
<dbReference type="EMBL" id="CP031093">
    <property type="protein sequence ID" value="QCF27572.1"/>
    <property type="molecule type" value="Genomic_DNA"/>
</dbReference>
<keyword evidence="1" id="KW-0812">Transmembrane</keyword>
<proteinExistence type="predicted"/>
<gene>
    <name evidence="2" type="ORF">soil367_17510</name>
</gene>
<dbReference type="Pfam" id="PF05940">
    <property type="entry name" value="NnrS"/>
    <property type="match status" value="1"/>
</dbReference>
<feature type="transmembrane region" description="Helical" evidence="1">
    <location>
        <begin position="362"/>
        <end position="385"/>
    </location>
</feature>
<dbReference type="OrthoDB" id="9770040at2"/>
<organism evidence="2 3">
    <name type="scientific">Hydrocarboniclastica marina</name>
    <dbReference type="NCBI Taxonomy" id="2259620"/>
    <lineage>
        <taxon>Bacteria</taxon>
        <taxon>Pseudomonadati</taxon>
        <taxon>Pseudomonadota</taxon>
        <taxon>Gammaproteobacteria</taxon>
        <taxon>Alteromonadales</taxon>
        <taxon>Alteromonadaceae</taxon>
        <taxon>Hydrocarboniclastica</taxon>
    </lineage>
</organism>
<dbReference type="InterPro" id="IPR010266">
    <property type="entry name" value="NnrS"/>
</dbReference>
<keyword evidence="3" id="KW-1185">Reference proteome</keyword>
<protein>
    <submittedName>
        <fullName evidence="2">NnrS family protein</fullName>
    </submittedName>
</protein>
<dbReference type="KEGG" id="hmi:soil367_17510"/>
<feature type="transmembrane region" description="Helical" evidence="1">
    <location>
        <begin position="305"/>
        <end position="324"/>
    </location>
</feature>
<keyword evidence="1" id="KW-1133">Transmembrane helix</keyword>
<dbReference type="Proteomes" id="UP000298049">
    <property type="component" value="Chromosome"/>
</dbReference>
<feature type="transmembrane region" description="Helical" evidence="1">
    <location>
        <begin position="156"/>
        <end position="174"/>
    </location>
</feature>
<feature type="transmembrane region" description="Helical" evidence="1">
    <location>
        <begin position="32"/>
        <end position="52"/>
    </location>
</feature>
<feature type="transmembrane region" description="Helical" evidence="1">
    <location>
        <begin position="336"/>
        <end position="356"/>
    </location>
</feature>
<evidence type="ECO:0000313" key="3">
    <source>
        <dbReference type="Proteomes" id="UP000298049"/>
    </source>
</evidence>
<feature type="transmembrane region" description="Helical" evidence="1">
    <location>
        <begin position="103"/>
        <end position="120"/>
    </location>
</feature>
<reference evidence="2 3" key="1">
    <citation type="submission" date="2018-07" db="EMBL/GenBank/DDBJ databases">
        <title>Marsedoiliclastica nanhaica gen. nov. sp. nov., a novel marine hydrocarbonoclastic bacterium isolated from an in-situ enriched hydrocarbon-degrading consortium in deep-sea sediment.</title>
        <authorList>
            <person name="Dong C."/>
            <person name="Ma T."/>
            <person name="Liu R."/>
            <person name="Shao Z."/>
        </authorList>
    </citation>
    <scope>NUCLEOTIDE SEQUENCE [LARGE SCALE GENOMIC DNA]</scope>
    <source>
        <strain evidence="3">soil36-7</strain>
    </source>
</reference>
<accession>A0A4P7XM69</accession>